<dbReference type="InterPro" id="IPR001763">
    <property type="entry name" value="Rhodanese-like_dom"/>
</dbReference>
<dbReference type="RefSeq" id="WP_237977866.1">
    <property type="nucleotide sequence ID" value="NZ_JAKNCT010000002.1"/>
</dbReference>
<evidence type="ECO:0000259" key="2">
    <source>
        <dbReference type="PROSITE" id="PS50206"/>
    </source>
</evidence>
<keyword evidence="1" id="KW-0472">Membrane</keyword>
<gene>
    <name evidence="3" type="ORF">MAF45_01900</name>
</gene>
<dbReference type="InterPro" id="IPR036873">
    <property type="entry name" value="Rhodanese-like_dom_sf"/>
</dbReference>
<evidence type="ECO:0000313" key="4">
    <source>
        <dbReference type="Proteomes" id="UP001297600"/>
    </source>
</evidence>
<dbReference type="EMBL" id="JAKNCT010000002">
    <property type="protein sequence ID" value="MCG5030210.1"/>
    <property type="molecule type" value="Genomic_DNA"/>
</dbReference>
<dbReference type="SMART" id="SM00450">
    <property type="entry name" value="RHOD"/>
    <property type="match status" value="1"/>
</dbReference>
<protein>
    <submittedName>
        <fullName evidence="3">Rhodanese-like domain-containing protein</fullName>
    </submittedName>
</protein>
<sequence length="132" mass="14258">MVDFLYQNILLVVLIVISGGMLLWPLVTGGRKQKEVDSAGATEMINHDNAQVIDIRTEADFKAGHIAGSVNLPATVIHHRLNELDKKRPVLLVSSDGNTSMPGSLLKGMGFTVSTLKGGIKGWKAEDLPLVR</sequence>
<dbReference type="PROSITE" id="PS50206">
    <property type="entry name" value="RHODANESE_3"/>
    <property type="match status" value="1"/>
</dbReference>
<dbReference type="PANTHER" id="PTHR43031">
    <property type="entry name" value="FAD-DEPENDENT OXIDOREDUCTASE"/>
    <property type="match status" value="1"/>
</dbReference>
<feature type="domain" description="Rhodanese" evidence="2">
    <location>
        <begin position="46"/>
        <end position="132"/>
    </location>
</feature>
<keyword evidence="1" id="KW-1133">Transmembrane helix</keyword>
<feature type="transmembrane region" description="Helical" evidence="1">
    <location>
        <begin position="6"/>
        <end position="27"/>
    </location>
</feature>
<dbReference type="SUPFAM" id="SSF52821">
    <property type="entry name" value="Rhodanese/Cell cycle control phosphatase"/>
    <property type="match status" value="1"/>
</dbReference>
<comment type="caution">
    <text evidence="3">The sequence shown here is derived from an EMBL/GenBank/DDBJ whole genome shotgun (WGS) entry which is preliminary data.</text>
</comment>
<dbReference type="CDD" id="cd00158">
    <property type="entry name" value="RHOD"/>
    <property type="match status" value="1"/>
</dbReference>
<accession>A0ABS9MPM1</accession>
<dbReference type="PANTHER" id="PTHR43031:SF18">
    <property type="entry name" value="RHODANESE-RELATED SULFURTRANSFERASES"/>
    <property type="match status" value="1"/>
</dbReference>
<organism evidence="3 4">
    <name type="scientific">Mesosutterella porci</name>
    <dbReference type="NCBI Taxonomy" id="2915351"/>
    <lineage>
        <taxon>Bacteria</taxon>
        <taxon>Pseudomonadati</taxon>
        <taxon>Pseudomonadota</taxon>
        <taxon>Betaproteobacteria</taxon>
        <taxon>Burkholderiales</taxon>
        <taxon>Sutterellaceae</taxon>
        <taxon>Mesosutterella</taxon>
    </lineage>
</organism>
<dbReference type="InterPro" id="IPR050229">
    <property type="entry name" value="GlpE_sulfurtransferase"/>
</dbReference>
<dbReference type="Proteomes" id="UP001297600">
    <property type="component" value="Unassembled WGS sequence"/>
</dbReference>
<keyword evidence="1" id="KW-0812">Transmembrane</keyword>
<proteinExistence type="predicted"/>
<name>A0ABS9MPM1_9BURK</name>
<evidence type="ECO:0000256" key="1">
    <source>
        <dbReference type="SAM" id="Phobius"/>
    </source>
</evidence>
<dbReference type="Pfam" id="PF00581">
    <property type="entry name" value="Rhodanese"/>
    <property type="match status" value="1"/>
</dbReference>
<keyword evidence="4" id="KW-1185">Reference proteome</keyword>
<dbReference type="Gene3D" id="3.40.250.10">
    <property type="entry name" value="Rhodanese-like domain"/>
    <property type="match status" value="1"/>
</dbReference>
<reference evidence="3 4" key="1">
    <citation type="submission" date="2022-02" db="EMBL/GenBank/DDBJ databases">
        <title>Mesosutterella porci, a novel member of the family Sutterellaceae from pig feces.</title>
        <authorList>
            <person name="Wylensek D."/>
            <person name="Clavel T."/>
        </authorList>
    </citation>
    <scope>NUCLEOTIDE SEQUENCE [LARGE SCALE GENOMIC DNA]</scope>
    <source>
        <strain evidence="4">oilRF-744-wt-GAM-9</strain>
    </source>
</reference>
<evidence type="ECO:0000313" key="3">
    <source>
        <dbReference type="EMBL" id="MCG5030210.1"/>
    </source>
</evidence>